<dbReference type="Gene3D" id="3.10.20.30">
    <property type="match status" value="1"/>
</dbReference>
<dbReference type="CDD" id="cd00565">
    <property type="entry name" value="Ubl_ThiS"/>
    <property type="match status" value="1"/>
</dbReference>
<organism evidence="1 2">
    <name type="scientific">Marinomonas pollencensis</name>
    <dbReference type="NCBI Taxonomy" id="491954"/>
    <lineage>
        <taxon>Bacteria</taxon>
        <taxon>Pseudomonadati</taxon>
        <taxon>Pseudomonadota</taxon>
        <taxon>Gammaproteobacteria</taxon>
        <taxon>Oceanospirillales</taxon>
        <taxon>Oceanospirillaceae</taxon>
        <taxon>Marinomonas</taxon>
    </lineage>
</organism>
<gene>
    <name evidence="1" type="ORF">DFP81_11249</name>
</gene>
<evidence type="ECO:0000313" key="2">
    <source>
        <dbReference type="Proteomes" id="UP000256542"/>
    </source>
</evidence>
<dbReference type="EMBL" id="QUNG01000012">
    <property type="protein sequence ID" value="REG81798.1"/>
    <property type="molecule type" value="Genomic_DNA"/>
</dbReference>
<comment type="caution">
    <text evidence="1">The sequence shown here is derived from an EMBL/GenBank/DDBJ whole genome shotgun (WGS) entry which is preliminary data.</text>
</comment>
<accession>A0A3E0DGU2</accession>
<dbReference type="InterPro" id="IPR010035">
    <property type="entry name" value="Thi_S"/>
</dbReference>
<dbReference type="PANTHER" id="PTHR34472">
    <property type="entry name" value="SULFUR CARRIER PROTEIN THIS"/>
    <property type="match status" value="1"/>
</dbReference>
<keyword evidence="2" id="KW-1185">Reference proteome</keyword>
<protein>
    <submittedName>
        <fullName evidence="1">Sulfur carrier protein ThiS</fullName>
    </submittedName>
</protein>
<dbReference type="Pfam" id="PF02597">
    <property type="entry name" value="ThiS"/>
    <property type="match status" value="1"/>
</dbReference>
<sequence>MNNEITLYVNDHPLSLVGTTLADLLEQLDKPTQGIAVAIDHEVVPKSRWATTLLADNMNVFIFESIAGG</sequence>
<evidence type="ECO:0000313" key="1">
    <source>
        <dbReference type="EMBL" id="REG81798.1"/>
    </source>
</evidence>
<dbReference type="Proteomes" id="UP000256542">
    <property type="component" value="Unassembled WGS sequence"/>
</dbReference>
<dbReference type="NCBIfam" id="TIGR01683">
    <property type="entry name" value="thiS"/>
    <property type="match status" value="1"/>
</dbReference>
<dbReference type="SUPFAM" id="SSF54285">
    <property type="entry name" value="MoaD/ThiS"/>
    <property type="match status" value="1"/>
</dbReference>
<dbReference type="PANTHER" id="PTHR34472:SF1">
    <property type="entry name" value="SULFUR CARRIER PROTEIN THIS"/>
    <property type="match status" value="1"/>
</dbReference>
<dbReference type="InterPro" id="IPR003749">
    <property type="entry name" value="ThiS/MoaD-like"/>
</dbReference>
<dbReference type="RefSeq" id="WP_181903110.1">
    <property type="nucleotide sequence ID" value="NZ_QUNG01000012.1"/>
</dbReference>
<dbReference type="InterPro" id="IPR012675">
    <property type="entry name" value="Beta-grasp_dom_sf"/>
</dbReference>
<name>A0A3E0DGU2_9GAMM</name>
<dbReference type="InterPro" id="IPR016155">
    <property type="entry name" value="Mopterin_synth/thiamin_S_b"/>
</dbReference>
<dbReference type="AlphaFoldDB" id="A0A3E0DGU2"/>
<proteinExistence type="predicted"/>
<reference evidence="1 2" key="1">
    <citation type="submission" date="2018-08" db="EMBL/GenBank/DDBJ databases">
        <title>Genomic Encyclopedia of Type Strains, Phase III (KMG-III): the genomes of soil and plant-associated and newly described type strains.</title>
        <authorList>
            <person name="Whitman W."/>
        </authorList>
    </citation>
    <scope>NUCLEOTIDE SEQUENCE [LARGE SCALE GENOMIC DNA]</scope>
    <source>
        <strain evidence="1 2">CECT 7375</strain>
    </source>
</reference>